<evidence type="ECO:0000313" key="8">
    <source>
        <dbReference type="Proteomes" id="UP000275925"/>
    </source>
</evidence>
<dbReference type="SUPFAM" id="SSF54189">
    <property type="entry name" value="Ribosomal proteins S24e, L23 and L15e"/>
    <property type="match status" value="1"/>
</dbReference>
<dbReference type="EMBL" id="BGZO01000008">
    <property type="protein sequence ID" value="GBR75805.1"/>
    <property type="molecule type" value="Genomic_DNA"/>
</dbReference>
<dbReference type="InterPro" id="IPR013025">
    <property type="entry name" value="Ribosomal_uL23-like"/>
</dbReference>
<evidence type="ECO:0000256" key="5">
    <source>
        <dbReference type="ARBA" id="ARBA00023274"/>
    </source>
</evidence>
<evidence type="ECO:0000256" key="6">
    <source>
        <dbReference type="HAMAP-Rule" id="MF_01369"/>
    </source>
</evidence>
<protein>
    <recommendedName>
        <fullName evidence="6">Large ribosomal subunit protein uL23</fullName>
    </recommendedName>
</protein>
<keyword evidence="8" id="KW-1185">Reference proteome</keyword>
<comment type="similarity">
    <text evidence="1 6">Belongs to the universal ribosomal protein uL23 family.</text>
</comment>
<comment type="caution">
    <text evidence="7">The sequence shown here is derived from an EMBL/GenBank/DDBJ whole genome shotgun (WGS) entry which is preliminary data.</text>
</comment>
<keyword evidence="2 6" id="KW-0699">rRNA-binding</keyword>
<dbReference type="Proteomes" id="UP000275925">
    <property type="component" value="Unassembled WGS sequence"/>
</dbReference>
<keyword evidence="3 6" id="KW-0694">RNA-binding</keyword>
<dbReference type="GO" id="GO:0019843">
    <property type="term" value="F:rRNA binding"/>
    <property type="evidence" value="ECO:0007669"/>
    <property type="project" value="UniProtKB-UniRule"/>
</dbReference>
<dbReference type="HAMAP" id="MF_01369_B">
    <property type="entry name" value="Ribosomal_uL23_B"/>
    <property type="match status" value="1"/>
</dbReference>
<evidence type="ECO:0000313" key="7">
    <source>
        <dbReference type="EMBL" id="GBR75805.1"/>
    </source>
</evidence>
<dbReference type="GO" id="GO:0005840">
    <property type="term" value="C:ribosome"/>
    <property type="evidence" value="ECO:0007669"/>
    <property type="project" value="UniProtKB-KW"/>
</dbReference>
<organism evidence="7 8">
    <name type="scientific">Candidatus Termititenax persephonae</name>
    <dbReference type="NCBI Taxonomy" id="2218525"/>
    <lineage>
        <taxon>Bacteria</taxon>
        <taxon>Bacillati</taxon>
        <taxon>Candidatus Margulisiibacteriota</taxon>
        <taxon>Candidatus Termititenacia</taxon>
        <taxon>Candidatus Termititenacales</taxon>
        <taxon>Candidatus Termititenacaceae</taxon>
        <taxon>Candidatus Termititenax</taxon>
    </lineage>
</organism>
<keyword evidence="4 6" id="KW-0689">Ribosomal protein</keyword>
<reference evidence="7 8" key="1">
    <citation type="journal article" date="2019" name="ISME J.">
        <title>Genome analyses of uncultured TG2/ZB3 bacteria in 'Margulisbacteria' specifically attached to ectosymbiotic spirochetes of protists in the termite gut.</title>
        <authorList>
            <person name="Utami Y.D."/>
            <person name="Kuwahara H."/>
            <person name="Igai K."/>
            <person name="Murakami T."/>
            <person name="Sugaya K."/>
            <person name="Morikawa T."/>
            <person name="Nagura Y."/>
            <person name="Yuki M."/>
            <person name="Deevong P."/>
            <person name="Inoue T."/>
            <person name="Kihara K."/>
            <person name="Lo N."/>
            <person name="Yamada A."/>
            <person name="Ohkuma M."/>
            <person name="Hongoh Y."/>
        </authorList>
    </citation>
    <scope>NUCLEOTIDE SEQUENCE [LARGE SCALE GENOMIC DNA]</scope>
    <source>
        <strain evidence="7">NkOx7-02</strain>
    </source>
</reference>
<dbReference type="InterPro" id="IPR012678">
    <property type="entry name" value="Ribosomal_uL23/eL15/eS24_sf"/>
</dbReference>
<dbReference type="PANTHER" id="PTHR11620">
    <property type="entry name" value="60S RIBOSOMAL PROTEIN L23A"/>
    <property type="match status" value="1"/>
</dbReference>
<evidence type="ECO:0000256" key="2">
    <source>
        <dbReference type="ARBA" id="ARBA00022730"/>
    </source>
</evidence>
<dbReference type="NCBIfam" id="NF004363">
    <property type="entry name" value="PRK05738.2-4"/>
    <property type="match status" value="1"/>
</dbReference>
<dbReference type="GO" id="GO:1990904">
    <property type="term" value="C:ribonucleoprotein complex"/>
    <property type="evidence" value="ECO:0007669"/>
    <property type="project" value="UniProtKB-KW"/>
</dbReference>
<evidence type="ECO:0000256" key="1">
    <source>
        <dbReference type="ARBA" id="ARBA00006700"/>
    </source>
</evidence>
<name>A0A388TFH5_9BACT</name>
<dbReference type="Pfam" id="PF00276">
    <property type="entry name" value="Ribosomal_L23"/>
    <property type="match status" value="1"/>
</dbReference>
<evidence type="ECO:0000256" key="4">
    <source>
        <dbReference type="ARBA" id="ARBA00022980"/>
    </source>
</evidence>
<comment type="subunit">
    <text evidence="6">Part of the 50S ribosomal subunit. Contacts protein L29, and trigger factor when it is bound to the ribosome.</text>
</comment>
<dbReference type="AlphaFoldDB" id="A0A388TFH5"/>
<dbReference type="GO" id="GO:0003735">
    <property type="term" value="F:structural constituent of ribosome"/>
    <property type="evidence" value="ECO:0007669"/>
    <property type="project" value="InterPro"/>
</dbReference>
<comment type="function">
    <text evidence="6">One of the early assembly proteins it binds 23S rRNA. One of the proteins that surrounds the polypeptide exit tunnel on the outside of the ribosome. Forms the main docking site for trigger factor binding to the ribosome.</text>
</comment>
<dbReference type="FunFam" id="3.30.70.330:FF:000001">
    <property type="entry name" value="50S ribosomal protein L23"/>
    <property type="match status" value="1"/>
</dbReference>
<dbReference type="Gene3D" id="3.30.70.330">
    <property type="match status" value="1"/>
</dbReference>
<dbReference type="GO" id="GO:0006412">
    <property type="term" value="P:translation"/>
    <property type="evidence" value="ECO:0007669"/>
    <property type="project" value="UniProtKB-UniRule"/>
</dbReference>
<gene>
    <name evidence="6 7" type="primary">rplW</name>
    <name evidence="7" type="ORF">NO2_0439</name>
</gene>
<evidence type="ECO:0000256" key="3">
    <source>
        <dbReference type="ARBA" id="ARBA00022884"/>
    </source>
</evidence>
<accession>A0A388TFH5</accession>
<keyword evidence="5 6" id="KW-0687">Ribonucleoprotein</keyword>
<sequence>MSSLYAVLVKPVITEKSNVALGKNVYTFIVRRGATKVDVRNAVEKIYAVKVAKVNTQNVEGKKRRYGRISGQESDEKKAIVYLSAGQKIDALLG</sequence>
<dbReference type="InterPro" id="IPR012677">
    <property type="entry name" value="Nucleotide-bd_a/b_plait_sf"/>
</dbReference>
<proteinExistence type="inferred from homology"/>